<reference evidence="3" key="1">
    <citation type="journal article" date="2023" name="Mol. Phylogenet. Evol.">
        <title>Genome-scale phylogeny and comparative genomics of the fungal order Sordariales.</title>
        <authorList>
            <person name="Hensen N."/>
            <person name="Bonometti L."/>
            <person name="Westerberg I."/>
            <person name="Brannstrom I.O."/>
            <person name="Guillou S."/>
            <person name="Cros-Aarteil S."/>
            <person name="Calhoun S."/>
            <person name="Haridas S."/>
            <person name="Kuo A."/>
            <person name="Mondo S."/>
            <person name="Pangilinan J."/>
            <person name="Riley R."/>
            <person name="LaButti K."/>
            <person name="Andreopoulos B."/>
            <person name="Lipzen A."/>
            <person name="Chen C."/>
            <person name="Yan M."/>
            <person name="Daum C."/>
            <person name="Ng V."/>
            <person name="Clum A."/>
            <person name="Steindorff A."/>
            <person name="Ohm R.A."/>
            <person name="Martin F."/>
            <person name="Silar P."/>
            <person name="Natvig D.O."/>
            <person name="Lalanne C."/>
            <person name="Gautier V."/>
            <person name="Ament-Velasquez S.L."/>
            <person name="Kruys A."/>
            <person name="Hutchinson M.I."/>
            <person name="Powell A.J."/>
            <person name="Barry K."/>
            <person name="Miller A.N."/>
            <person name="Grigoriev I.V."/>
            <person name="Debuchy R."/>
            <person name="Gladieux P."/>
            <person name="Hiltunen Thoren M."/>
            <person name="Johannesson H."/>
        </authorList>
    </citation>
    <scope>NUCLEOTIDE SEQUENCE</scope>
    <source>
        <strain evidence="3">CBS 892.96</strain>
    </source>
</reference>
<feature type="region of interest" description="Disordered" evidence="2">
    <location>
        <begin position="195"/>
        <end position="234"/>
    </location>
</feature>
<evidence type="ECO:0008006" key="5">
    <source>
        <dbReference type="Google" id="ProtNLM"/>
    </source>
</evidence>
<feature type="compositionally biased region" description="Basic residues" evidence="2">
    <location>
        <begin position="102"/>
        <end position="112"/>
    </location>
</feature>
<feature type="compositionally biased region" description="Polar residues" evidence="2">
    <location>
        <begin position="25"/>
        <end position="36"/>
    </location>
</feature>
<evidence type="ECO:0000256" key="2">
    <source>
        <dbReference type="SAM" id="MobiDB-lite"/>
    </source>
</evidence>
<sequence length="437" mass="48203">MPRPDHGSPSVDSPSPAAPVSNDNDNPTATRATRSASLKRRRAPNRTVDGGSPACVKCHGFKMRCIRQPNQIDCNRCINAKIGCVPREPGSVGRPRLPRPPGWKRSHYKKGRRLGDQPLSSASRNADPEIERLSPSTPGPAQESANPAKSSAPARYGGPLIGLAGYNALLPNFDDLPSSNPTITATTSASLYTESTFRAPEQPPPPLHPLLRPLQAPPQPPPRPQPTTRPPNEDPIEQLARLQLEIYQHHNAAKKNEPSAREKQRSTSTAPEHEPLGTTWIKPLFQSASLFLNILYFFPTASPPDTATFLMVISIYTRLLQTFDVLANCIQAYVWFYHHYDTPHPEPDDEDFQRGLGKAVAVTIGGVEVPRTGVEGTRVQAEMVAQQGVLTLMDKIGGLLMRLVVGEDMMVERGALEGVMKLEERVRRNLRYEKWQD</sequence>
<dbReference type="InterPro" id="IPR036864">
    <property type="entry name" value="Zn2-C6_fun-type_DNA-bd_sf"/>
</dbReference>
<feature type="compositionally biased region" description="Low complexity" evidence="2">
    <location>
        <begin position="8"/>
        <end position="24"/>
    </location>
</feature>
<feature type="compositionally biased region" description="Basic and acidic residues" evidence="2">
    <location>
        <begin position="254"/>
        <end position="275"/>
    </location>
</feature>
<proteinExistence type="predicted"/>
<dbReference type="GO" id="GO:0000981">
    <property type="term" value="F:DNA-binding transcription factor activity, RNA polymerase II-specific"/>
    <property type="evidence" value="ECO:0007669"/>
    <property type="project" value="InterPro"/>
</dbReference>
<dbReference type="CDD" id="cd00067">
    <property type="entry name" value="GAL4"/>
    <property type="match status" value="1"/>
</dbReference>
<feature type="region of interest" description="Disordered" evidence="2">
    <location>
        <begin position="1"/>
        <end position="53"/>
    </location>
</feature>
<dbReference type="Proteomes" id="UP001302321">
    <property type="component" value="Unassembled WGS sequence"/>
</dbReference>
<dbReference type="GO" id="GO:0008270">
    <property type="term" value="F:zinc ion binding"/>
    <property type="evidence" value="ECO:0007669"/>
    <property type="project" value="InterPro"/>
</dbReference>
<gene>
    <name evidence="3" type="ORF">QBC36DRAFT_290238</name>
</gene>
<keyword evidence="1" id="KW-0539">Nucleus</keyword>
<dbReference type="SUPFAM" id="SSF57701">
    <property type="entry name" value="Zn2/Cys6 DNA-binding domain"/>
    <property type="match status" value="1"/>
</dbReference>
<feature type="compositionally biased region" description="Pro residues" evidence="2">
    <location>
        <begin position="215"/>
        <end position="229"/>
    </location>
</feature>
<dbReference type="AlphaFoldDB" id="A0AAN6W944"/>
<evidence type="ECO:0000256" key="1">
    <source>
        <dbReference type="ARBA" id="ARBA00023242"/>
    </source>
</evidence>
<evidence type="ECO:0000313" key="3">
    <source>
        <dbReference type="EMBL" id="KAK4176731.1"/>
    </source>
</evidence>
<accession>A0AAN6W944</accession>
<feature type="region of interest" description="Disordered" evidence="2">
    <location>
        <begin position="251"/>
        <end position="276"/>
    </location>
</feature>
<dbReference type="InterPro" id="IPR001138">
    <property type="entry name" value="Zn2Cys6_DnaBD"/>
</dbReference>
<feature type="region of interest" description="Disordered" evidence="2">
    <location>
        <begin position="85"/>
        <end position="153"/>
    </location>
</feature>
<organism evidence="3 4">
    <name type="scientific">Triangularia setosa</name>
    <dbReference type="NCBI Taxonomy" id="2587417"/>
    <lineage>
        <taxon>Eukaryota</taxon>
        <taxon>Fungi</taxon>
        <taxon>Dikarya</taxon>
        <taxon>Ascomycota</taxon>
        <taxon>Pezizomycotina</taxon>
        <taxon>Sordariomycetes</taxon>
        <taxon>Sordariomycetidae</taxon>
        <taxon>Sordariales</taxon>
        <taxon>Podosporaceae</taxon>
        <taxon>Triangularia</taxon>
    </lineage>
</organism>
<comment type="caution">
    <text evidence="3">The sequence shown here is derived from an EMBL/GenBank/DDBJ whole genome shotgun (WGS) entry which is preliminary data.</text>
</comment>
<evidence type="ECO:0000313" key="4">
    <source>
        <dbReference type="Proteomes" id="UP001302321"/>
    </source>
</evidence>
<dbReference type="EMBL" id="MU866187">
    <property type="protein sequence ID" value="KAK4176731.1"/>
    <property type="molecule type" value="Genomic_DNA"/>
</dbReference>
<name>A0AAN6W944_9PEZI</name>
<reference evidence="3" key="2">
    <citation type="submission" date="2023-05" db="EMBL/GenBank/DDBJ databases">
        <authorList>
            <consortium name="Lawrence Berkeley National Laboratory"/>
            <person name="Steindorff A."/>
            <person name="Hensen N."/>
            <person name="Bonometti L."/>
            <person name="Westerberg I."/>
            <person name="Brannstrom I.O."/>
            <person name="Guillou S."/>
            <person name="Cros-Aarteil S."/>
            <person name="Calhoun S."/>
            <person name="Haridas S."/>
            <person name="Kuo A."/>
            <person name="Mondo S."/>
            <person name="Pangilinan J."/>
            <person name="Riley R."/>
            <person name="Labutti K."/>
            <person name="Andreopoulos B."/>
            <person name="Lipzen A."/>
            <person name="Chen C."/>
            <person name="Yanf M."/>
            <person name="Daum C."/>
            <person name="Ng V."/>
            <person name="Clum A."/>
            <person name="Ohm R."/>
            <person name="Martin F."/>
            <person name="Silar P."/>
            <person name="Natvig D."/>
            <person name="Lalanne C."/>
            <person name="Gautier V."/>
            <person name="Ament-Velasquez S.L."/>
            <person name="Kruys A."/>
            <person name="Hutchinson M.I."/>
            <person name="Powell A.J."/>
            <person name="Barry K."/>
            <person name="Miller A.N."/>
            <person name="Grigoriev I.V."/>
            <person name="Debuchy R."/>
            <person name="Gladieux P."/>
            <person name="Thoren M.H."/>
            <person name="Johannesson H."/>
        </authorList>
    </citation>
    <scope>NUCLEOTIDE SEQUENCE</scope>
    <source>
        <strain evidence="3">CBS 892.96</strain>
    </source>
</reference>
<protein>
    <recommendedName>
        <fullName evidence="5">Zn(2)-C6 fungal-type domain-containing protein</fullName>
    </recommendedName>
</protein>
<keyword evidence="4" id="KW-1185">Reference proteome</keyword>